<gene>
    <name evidence="1" type="ORF">PsYK624_014390</name>
</gene>
<comment type="caution">
    <text evidence="1">The sequence shown here is derived from an EMBL/GenBank/DDBJ whole genome shotgun (WGS) entry which is preliminary data.</text>
</comment>
<name>A0A9P3L7U5_9APHY</name>
<organism evidence="1 2">
    <name type="scientific">Phanerochaete sordida</name>
    <dbReference type="NCBI Taxonomy" id="48140"/>
    <lineage>
        <taxon>Eukaryota</taxon>
        <taxon>Fungi</taxon>
        <taxon>Dikarya</taxon>
        <taxon>Basidiomycota</taxon>
        <taxon>Agaricomycotina</taxon>
        <taxon>Agaricomycetes</taxon>
        <taxon>Polyporales</taxon>
        <taxon>Phanerochaetaceae</taxon>
        <taxon>Phanerochaete</taxon>
    </lineage>
</organism>
<accession>A0A9P3L7U5</accession>
<dbReference type="EMBL" id="BPQB01000002">
    <property type="protein sequence ID" value="GJE85360.1"/>
    <property type="molecule type" value="Genomic_DNA"/>
</dbReference>
<evidence type="ECO:0000313" key="2">
    <source>
        <dbReference type="Proteomes" id="UP000703269"/>
    </source>
</evidence>
<reference evidence="1 2" key="1">
    <citation type="submission" date="2021-08" db="EMBL/GenBank/DDBJ databases">
        <title>Draft Genome Sequence of Phanerochaete sordida strain YK-624.</title>
        <authorList>
            <person name="Mori T."/>
            <person name="Dohra H."/>
            <person name="Suzuki T."/>
            <person name="Kawagishi H."/>
            <person name="Hirai H."/>
        </authorList>
    </citation>
    <scope>NUCLEOTIDE SEQUENCE [LARGE SCALE GENOMIC DNA]</scope>
    <source>
        <strain evidence="1 2">YK-624</strain>
    </source>
</reference>
<protein>
    <submittedName>
        <fullName evidence="1">Uncharacterized protein</fullName>
    </submittedName>
</protein>
<proteinExistence type="predicted"/>
<dbReference type="Proteomes" id="UP000703269">
    <property type="component" value="Unassembled WGS sequence"/>
</dbReference>
<dbReference type="AlphaFoldDB" id="A0A9P3L7U5"/>
<evidence type="ECO:0000313" key="1">
    <source>
        <dbReference type="EMBL" id="GJE85360.1"/>
    </source>
</evidence>
<sequence length="74" mass="8072">MKTGLAEHHPDCIVVRSPRASVVSVAVCHPWLIYRLSPDASGCTAYVVSPPHSPYDHRDRVVWSGPGLEAAPLR</sequence>
<keyword evidence="2" id="KW-1185">Reference proteome</keyword>